<evidence type="ECO:0000256" key="2">
    <source>
        <dbReference type="ARBA" id="ARBA00022670"/>
    </source>
</evidence>
<feature type="signal peptide" evidence="5">
    <location>
        <begin position="1"/>
        <end position="18"/>
    </location>
</feature>
<evidence type="ECO:0000256" key="3">
    <source>
        <dbReference type="ARBA" id="ARBA00022801"/>
    </source>
</evidence>
<evidence type="ECO:0000256" key="1">
    <source>
        <dbReference type="ARBA" id="ARBA00006534"/>
    </source>
</evidence>
<dbReference type="InterPro" id="IPR005320">
    <property type="entry name" value="Peptidase_S51"/>
</dbReference>
<accession>A0A7S0H9V3</accession>
<dbReference type="AlphaFoldDB" id="A0A7S0H9V3"/>
<dbReference type="SUPFAM" id="SSF52317">
    <property type="entry name" value="Class I glutamine amidotransferase-like"/>
    <property type="match status" value="1"/>
</dbReference>
<dbReference type="PANTHER" id="PTHR20842">
    <property type="entry name" value="PROTEASE S51 ALPHA-ASPARTYL DIPEPTIDASE"/>
    <property type="match status" value="1"/>
</dbReference>
<evidence type="ECO:0008006" key="7">
    <source>
        <dbReference type="Google" id="ProtNLM"/>
    </source>
</evidence>
<name>A0A7S0H9V3_9EUKA</name>
<keyword evidence="2" id="KW-0645">Protease</keyword>
<feature type="chain" id="PRO_5031370137" description="Peptidase S51 dipeptidase E" evidence="5">
    <location>
        <begin position="19"/>
        <end position="255"/>
    </location>
</feature>
<keyword evidence="3" id="KW-0378">Hydrolase</keyword>
<dbReference type="EMBL" id="HBEM01034465">
    <property type="protein sequence ID" value="CAD8464589.1"/>
    <property type="molecule type" value="Transcribed_RNA"/>
</dbReference>
<protein>
    <recommendedName>
        <fullName evidence="7">Peptidase S51 dipeptidase E</fullName>
    </recommendedName>
</protein>
<evidence type="ECO:0000256" key="5">
    <source>
        <dbReference type="SAM" id="SignalP"/>
    </source>
</evidence>
<sequence length="255" mass="28658">MLRWASVVLGACVVKGLARSFGSATRIPRLILAGSNQCIRHIQLLKSLSSSPLKRLRVAYIPTAYTFLEKDSKSTRSIGDRRRRRMAEARKKGRILGEVLDMEVETVELSKHISVSRQRLSRLLGGVDIVYVDGGNTYYLLECMRLSGFCEEIRERDCIYVGVSAGAISAGRSIETVSWKGWDDITIAPDTDWSLKTALEGLRLTEKVIFPHFDPELHSELVERKTRENGWSIYDSDSGDGDVVLLGDQDVHVEW</sequence>
<evidence type="ECO:0000313" key="6">
    <source>
        <dbReference type="EMBL" id="CAD8464589.1"/>
    </source>
</evidence>
<keyword evidence="4" id="KW-0720">Serine protease</keyword>
<proteinExistence type="inferred from homology"/>
<dbReference type="GO" id="GO:0008236">
    <property type="term" value="F:serine-type peptidase activity"/>
    <property type="evidence" value="ECO:0007669"/>
    <property type="project" value="UniProtKB-KW"/>
</dbReference>
<gene>
    <name evidence="6" type="ORF">LAMO00422_LOCUS23556</name>
</gene>
<dbReference type="Pfam" id="PF03575">
    <property type="entry name" value="Peptidase_S51"/>
    <property type="match status" value="1"/>
</dbReference>
<organism evidence="6">
    <name type="scientific">Amorphochlora amoebiformis</name>
    <dbReference type="NCBI Taxonomy" id="1561963"/>
    <lineage>
        <taxon>Eukaryota</taxon>
        <taxon>Sar</taxon>
        <taxon>Rhizaria</taxon>
        <taxon>Cercozoa</taxon>
        <taxon>Chlorarachniophyceae</taxon>
        <taxon>Amorphochlora</taxon>
    </lineage>
</organism>
<dbReference type="InterPro" id="IPR029062">
    <property type="entry name" value="Class_I_gatase-like"/>
</dbReference>
<dbReference type="GO" id="GO:0006508">
    <property type="term" value="P:proteolysis"/>
    <property type="evidence" value="ECO:0007669"/>
    <property type="project" value="UniProtKB-KW"/>
</dbReference>
<evidence type="ECO:0000256" key="4">
    <source>
        <dbReference type="ARBA" id="ARBA00022825"/>
    </source>
</evidence>
<dbReference type="PANTHER" id="PTHR20842:SF0">
    <property type="entry name" value="ALPHA-ASPARTYL DIPEPTIDASE"/>
    <property type="match status" value="1"/>
</dbReference>
<keyword evidence="5" id="KW-0732">Signal</keyword>
<reference evidence="6" key="1">
    <citation type="submission" date="2021-01" db="EMBL/GenBank/DDBJ databases">
        <authorList>
            <person name="Corre E."/>
            <person name="Pelletier E."/>
            <person name="Niang G."/>
            <person name="Scheremetjew M."/>
            <person name="Finn R."/>
            <person name="Kale V."/>
            <person name="Holt S."/>
            <person name="Cochrane G."/>
            <person name="Meng A."/>
            <person name="Brown T."/>
            <person name="Cohen L."/>
        </authorList>
    </citation>
    <scope>NUCLEOTIDE SEQUENCE</scope>
    <source>
        <strain evidence="6">CCMP2058</strain>
    </source>
</reference>
<dbReference type="Gene3D" id="3.40.50.880">
    <property type="match status" value="1"/>
</dbReference>
<comment type="similarity">
    <text evidence="1">Belongs to the peptidase S51 family.</text>
</comment>